<dbReference type="SUPFAM" id="SSF103088">
    <property type="entry name" value="OmpA-like"/>
    <property type="match status" value="1"/>
</dbReference>
<gene>
    <name evidence="3" type="ORF">METZ01_LOCUS215752</name>
</gene>
<dbReference type="Gene3D" id="3.30.1330.60">
    <property type="entry name" value="OmpA-like domain"/>
    <property type="match status" value="1"/>
</dbReference>
<evidence type="ECO:0000259" key="2">
    <source>
        <dbReference type="PROSITE" id="PS51123"/>
    </source>
</evidence>
<dbReference type="InterPro" id="IPR050330">
    <property type="entry name" value="Bact_OuterMem_StrucFunc"/>
</dbReference>
<evidence type="ECO:0000313" key="3">
    <source>
        <dbReference type="EMBL" id="SVB62898.1"/>
    </source>
</evidence>
<dbReference type="PANTHER" id="PTHR30329">
    <property type="entry name" value="STATOR ELEMENT OF FLAGELLAR MOTOR COMPLEX"/>
    <property type="match status" value="1"/>
</dbReference>
<dbReference type="PANTHER" id="PTHR30329:SF21">
    <property type="entry name" value="LIPOPROTEIN YIAD-RELATED"/>
    <property type="match status" value="1"/>
</dbReference>
<dbReference type="Gene3D" id="3.40.50.2300">
    <property type="match status" value="1"/>
</dbReference>
<protein>
    <recommendedName>
        <fullName evidence="4">Response regulatory domain-containing protein</fullName>
    </recommendedName>
</protein>
<dbReference type="PROSITE" id="PS51123">
    <property type="entry name" value="OMPA_2"/>
    <property type="match status" value="1"/>
</dbReference>
<sequence length="197" mass="22396">EIKPDIILCDIHMPGMDGFEVCQRVRELKLRSAVILMSAYDAEQDNPIKASDTGADAYLSKPIKKGELLFVVNFVMRVAHLNDTVFEKNKQLEASLGQLKQFSYQVKIEGHTDNIDIRTKQYPSNWELSAARAAEVARKLVRAGFDPAKVSIEAFAQYRPKVPNDSRQGRATNRRIEIVYQRGSIHKHMVDILRRGN</sequence>
<feature type="non-terminal residue" evidence="3">
    <location>
        <position position="1"/>
    </location>
</feature>
<dbReference type="CDD" id="cd07185">
    <property type="entry name" value="OmpA_C-like"/>
    <property type="match status" value="1"/>
</dbReference>
<organism evidence="3">
    <name type="scientific">marine metagenome</name>
    <dbReference type="NCBI Taxonomy" id="408172"/>
    <lineage>
        <taxon>unclassified sequences</taxon>
        <taxon>metagenomes</taxon>
        <taxon>ecological metagenomes</taxon>
    </lineage>
</organism>
<name>A0A382FIH6_9ZZZZ</name>
<dbReference type="AlphaFoldDB" id="A0A382FIH6"/>
<dbReference type="EMBL" id="UINC01050205">
    <property type="protein sequence ID" value="SVB62898.1"/>
    <property type="molecule type" value="Genomic_DNA"/>
</dbReference>
<reference evidence="3" key="1">
    <citation type="submission" date="2018-05" db="EMBL/GenBank/DDBJ databases">
        <authorList>
            <person name="Lanie J.A."/>
            <person name="Ng W.-L."/>
            <person name="Kazmierczak K.M."/>
            <person name="Andrzejewski T.M."/>
            <person name="Davidsen T.M."/>
            <person name="Wayne K.J."/>
            <person name="Tettelin H."/>
            <person name="Glass J.I."/>
            <person name="Rusch D."/>
            <person name="Podicherti R."/>
            <person name="Tsui H.-C.T."/>
            <person name="Winkler M.E."/>
        </authorList>
    </citation>
    <scope>NUCLEOTIDE SEQUENCE</scope>
</reference>
<feature type="domain" description="Response regulatory" evidence="1">
    <location>
        <begin position="1"/>
        <end position="76"/>
    </location>
</feature>
<feature type="domain" description="OmpA-like" evidence="2">
    <location>
        <begin position="61"/>
        <end position="184"/>
    </location>
</feature>
<dbReference type="InterPro" id="IPR001789">
    <property type="entry name" value="Sig_transdc_resp-reg_receiver"/>
</dbReference>
<dbReference type="GO" id="GO:0000160">
    <property type="term" value="P:phosphorelay signal transduction system"/>
    <property type="evidence" value="ECO:0007669"/>
    <property type="project" value="InterPro"/>
</dbReference>
<dbReference type="Pfam" id="PF00072">
    <property type="entry name" value="Response_reg"/>
    <property type="match status" value="1"/>
</dbReference>
<dbReference type="InterPro" id="IPR011006">
    <property type="entry name" value="CheY-like_superfamily"/>
</dbReference>
<evidence type="ECO:0008006" key="4">
    <source>
        <dbReference type="Google" id="ProtNLM"/>
    </source>
</evidence>
<proteinExistence type="predicted"/>
<dbReference type="SUPFAM" id="SSF52172">
    <property type="entry name" value="CheY-like"/>
    <property type="match status" value="1"/>
</dbReference>
<dbReference type="InterPro" id="IPR036737">
    <property type="entry name" value="OmpA-like_sf"/>
</dbReference>
<dbReference type="PROSITE" id="PS50110">
    <property type="entry name" value="RESPONSE_REGULATORY"/>
    <property type="match status" value="1"/>
</dbReference>
<dbReference type="InterPro" id="IPR006665">
    <property type="entry name" value="OmpA-like"/>
</dbReference>
<evidence type="ECO:0000259" key="1">
    <source>
        <dbReference type="PROSITE" id="PS50110"/>
    </source>
</evidence>
<dbReference type="Pfam" id="PF00691">
    <property type="entry name" value="OmpA"/>
    <property type="match status" value="1"/>
</dbReference>
<accession>A0A382FIH6</accession>